<dbReference type="CDD" id="cd00303">
    <property type="entry name" value="retropepsin_like"/>
    <property type="match status" value="2"/>
</dbReference>
<proteinExistence type="predicted"/>
<evidence type="ECO:0000256" key="1">
    <source>
        <dbReference type="SAM" id="MobiDB-lite"/>
    </source>
</evidence>
<feature type="domain" description="C2H2-type" evidence="2">
    <location>
        <begin position="576"/>
        <end position="605"/>
    </location>
</feature>
<dbReference type="PANTHER" id="PTHR46179:SF19">
    <property type="entry name" value="C2H2 FINGER DOMAIN TRANSCRIPTION FACTOR (EUROFUNG)-RELATED"/>
    <property type="match status" value="1"/>
</dbReference>
<reference evidence="3 4" key="1">
    <citation type="submission" date="2024-09" db="EMBL/GenBank/DDBJ databases">
        <title>T2T genomes of carrot and Alternaria dauci and their utility for understanding host-pathogen interaction during carrot leaf blight disease.</title>
        <authorList>
            <person name="Liu W."/>
            <person name="Xu S."/>
            <person name="Ou C."/>
            <person name="Liu X."/>
            <person name="Zhuang F."/>
            <person name="Deng X.W."/>
        </authorList>
    </citation>
    <scope>NUCLEOTIDE SEQUENCE [LARGE SCALE GENOMIC DNA]</scope>
    <source>
        <strain evidence="3 4">A2016</strain>
    </source>
</reference>
<comment type="caution">
    <text evidence="3">The sequence shown here is derived from an EMBL/GenBank/DDBJ whole genome shotgun (WGS) entry which is preliminary data.</text>
</comment>
<dbReference type="Gene3D" id="2.40.70.10">
    <property type="entry name" value="Acid Proteases"/>
    <property type="match status" value="1"/>
</dbReference>
<dbReference type="InterPro" id="IPR021109">
    <property type="entry name" value="Peptidase_aspartic_dom_sf"/>
</dbReference>
<feature type="compositionally biased region" description="Basic and acidic residues" evidence="1">
    <location>
        <begin position="635"/>
        <end position="648"/>
    </location>
</feature>
<dbReference type="Proteomes" id="UP001578633">
    <property type="component" value="Chromosome 1"/>
</dbReference>
<dbReference type="InterPro" id="IPR051061">
    <property type="entry name" value="Zinc_finger_trans_reg"/>
</dbReference>
<accession>A0ABR3UTC2</accession>
<feature type="compositionally biased region" description="Basic and acidic residues" evidence="1">
    <location>
        <begin position="470"/>
        <end position="480"/>
    </location>
</feature>
<gene>
    <name evidence="3" type="ORF">ACET3X_000067</name>
</gene>
<dbReference type="InterPro" id="IPR013087">
    <property type="entry name" value="Znf_C2H2_type"/>
</dbReference>
<feature type="region of interest" description="Disordered" evidence="1">
    <location>
        <begin position="635"/>
        <end position="670"/>
    </location>
</feature>
<dbReference type="PANTHER" id="PTHR46179">
    <property type="entry name" value="ZINC FINGER PROTEIN"/>
    <property type="match status" value="1"/>
</dbReference>
<evidence type="ECO:0000313" key="3">
    <source>
        <dbReference type="EMBL" id="KAL1799725.1"/>
    </source>
</evidence>
<dbReference type="Gene3D" id="3.30.160.60">
    <property type="entry name" value="Classic Zinc Finger"/>
    <property type="match status" value="1"/>
</dbReference>
<feature type="domain" description="C2H2-type" evidence="2">
    <location>
        <begin position="545"/>
        <end position="570"/>
    </location>
</feature>
<keyword evidence="4" id="KW-1185">Reference proteome</keyword>
<dbReference type="GeneID" id="96080389"/>
<dbReference type="SMART" id="SM00355">
    <property type="entry name" value="ZnF_C2H2"/>
    <property type="match status" value="3"/>
</dbReference>
<protein>
    <recommendedName>
        <fullName evidence="2">C2H2-type domain-containing protein</fullName>
    </recommendedName>
</protein>
<feature type="region of interest" description="Disordered" evidence="1">
    <location>
        <begin position="453"/>
        <end position="480"/>
    </location>
</feature>
<organism evidence="3 4">
    <name type="scientific">Alternaria dauci</name>
    <dbReference type="NCBI Taxonomy" id="48095"/>
    <lineage>
        <taxon>Eukaryota</taxon>
        <taxon>Fungi</taxon>
        <taxon>Dikarya</taxon>
        <taxon>Ascomycota</taxon>
        <taxon>Pezizomycotina</taxon>
        <taxon>Dothideomycetes</taxon>
        <taxon>Pleosporomycetidae</taxon>
        <taxon>Pleosporales</taxon>
        <taxon>Pleosporineae</taxon>
        <taxon>Pleosporaceae</taxon>
        <taxon>Alternaria</taxon>
        <taxon>Alternaria sect. Porri</taxon>
    </lineage>
</organism>
<dbReference type="RefSeq" id="XP_069310309.1">
    <property type="nucleotide sequence ID" value="XM_069447987.1"/>
</dbReference>
<dbReference type="EMBL" id="JBHGVX010000001">
    <property type="protein sequence ID" value="KAL1799725.1"/>
    <property type="molecule type" value="Genomic_DNA"/>
</dbReference>
<feature type="domain" description="C2H2-type" evidence="2">
    <location>
        <begin position="610"/>
        <end position="635"/>
    </location>
</feature>
<evidence type="ECO:0000259" key="2">
    <source>
        <dbReference type="SMART" id="SM00355"/>
    </source>
</evidence>
<evidence type="ECO:0000313" key="4">
    <source>
        <dbReference type="Proteomes" id="UP001578633"/>
    </source>
</evidence>
<feature type="compositionally biased region" description="Basic residues" evidence="1">
    <location>
        <begin position="661"/>
        <end position="670"/>
    </location>
</feature>
<sequence>MEYFDEDDYTCASPGLTPCYPDLGRCSPLPFTPLWLPQDTCEAPLDLIHVERTGNGREKRRELYNVYHRQIPPTEWEFMDSLLFHQMAPTDPQLTLSLGLNGPLLSDSDSDAETLSDDGAGRVTSDYSPVKTVKSHTTMTMSDALCRTTESSLRAKPNAPMSARRPRKSRLGLPITIHKQGILATVLACADTGSDVNIISHEVAKTLGYSAYEALPEKKLFALANGKLVEAVGRIESACSFGVETHSLVTMTCAFYVLLKVATPIIMGLGFLEQTKTMTEHRERLVRVPTPAFQALSVCSVDSPRRLLNCELDRRETLATPDSGSEIDLMSPCFAADRGLTVYPGEEAIQLADGSIAVTSGYVHVDIAVTSINPSRPADHHKSNITVDLFLLDNLNHDLIVSEDSLEELKVFTEHQSALVPAPHDSGPLGINRIRHLGTIDRIVSWIKRKIKGSGSGDDNMDTSPNPEAIDQRENDRREREAARIAILPTDEQQAAIDAEVVVQRAYESRLRPQHVTLNNTSASRGLPPPLNSGLLSTPHILDRFKCDYPGCNAAPFQTQYLLNSHTNVHSSNRQYHCPVAGCPRSEGGKGFKRKNEMIRHGLLHQSPGYICPFCPDREHKYPRPDNLFRHVRVHHTDKDKDDPRLRDVLGQSPRDWSPGKGRRNNSGRP</sequence>
<name>A0ABR3UTC2_9PLEO</name>